<accession>A0A4Z2D6C8</accession>
<organism evidence="1 2">
    <name type="scientific">Schistosoma japonicum</name>
    <name type="common">Blood fluke</name>
    <dbReference type="NCBI Taxonomy" id="6182"/>
    <lineage>
        <taxon>Eukaryota</taxon>
        <taxon>Metazoa</taxon>
        <taxon>Spiralia</taxon>
        <taxon>Lophotrochozoa</taxon>
        <taxon>Platyhelminthes</taxon>
        <taxon>Trematoda</taxon>
        <taxon>Digenea</taxon>
        <taxon>Strigeidida</taxon>
        <taxon>Schistosomatoidea</taxon>
        <taxon>Schistosomatidae</taxon>
        <taxon>Schistosoma</taxon>
    </lineage>
</organism>
<feature type="non-terminal residue" evidence="1">
    <location>
        <position position="471"/>
    </location>
</feature>
<dbReference type="Proteomes" id="UP000311919">
    <property type="component" value="Unassembled WGS sequence"/>
</dbReference>
<reference evidence="1 2" key="1">
    <citation type="submission" date="2019-03" db="EMBL/GenBank/DDBJ databases">
        <title>An improved genome assembly of the fluke Schistosoma japonicum.</title>
        <authorList>
            <person name="Hu W."/>
            <person name="Luo F."/>
            <person name="Yin M."/>
            <person name="Mo X."/>
            <person name="Sun C."/>
            <person name="Wu Q."/>
            <person name="Zhu B."/>
            <person name="Xiang M."/>
            <person name="Wang J."/>
            <person name="Wang Y."/>
            <person name="Zhang T."/>
            <person name="Xu B."/>
            <person name="Zheng H."/>
            <person name="Feng Z."/>
        </authorList>
    </citation>
    <scope>NUCLEOTIDE SEQUENCE [LARGE SCALE GENOMIC DNA]</scope>
    <source>
        <strain evidence="1">HuSjv2</strain>
        <tissue evidence="1">Worms</tissue>
    </source>
</reference>
<dbReference type="InterPro" id="IPR016024">
    <property type="entry name" value="ARM-type_fold"/>
</dbReference>
<comment type="caution">
    <text evidence="1">The sequence shown here is derived from an EMBL/GenBank/DDBJ whole genome shotgun (WGS) entry which is preliminary data.</text>
</comment>
<evidence type="ECO:0000313" key="1">
    <source>
        <dbReference type="EMBL" id="TNN12006.1"/>
    </source>
</evidence>
<sequence length="471" mass="53825">MAHYSTFGVTYWHAMKGGNTFRFLKYRDEIKKKVVVSFKTNCFDDDNNLDSYFASAVEKWTDSSSSEQFLTFRRKISPYVLSLKLIIFHQDLICRELKVFWEQLDDACLPPALELCLGVVLVELLLGVGEKVHATSLEVLPRLLDSIFSSNCGNKQHPHLIYDDCEGKNQILSSYNTTSKLGISSKDLSIDPKILTAVSYSLSQLAKRNPSAEQISYVIQHLTLQCQCLSTENSQYFSEYVSLLTSFLQSIAQSDFMPLFEENISQILTILTNCYSSRDVINLCCLFLQSTSGRYNPYHFIKSVIQNKTQETEGRFEFLKELAKYPKFDKEVSPNLIHLLLDIYSQRTSNSISSQSFCVFDSVFRIALIKQLILDEPNTVDNTYSFFIDFTCDVRNVIDWFLSPLFLLSNRNVTSYRKCCGCSHEFQVPLSIPIFCLSRVRPLPVEITLNLLIGAIKQLADDIHCSNESNI</sequence>
<evidence type="ECO:0000313" key="2">
    <source>
        <dbReference type="Proteomes" id="UP000311919"/>
    </source>
</evidence>
<proteinExistence type="predicted"/>
<protein>
    <submittedName>
        <fullName evidence="1">Uncharacterized protein</fullName>
    </submittedName>
</protein>
<dbReference type="SUPFAM" id="SSF48371">
    <property type="entry name" value="ARM repeat"/>
    <property type="match status" value="1"/>
</dbReference>
<dbReference type="STRING" id="6182.A0A4Z2D6C8"/>
<gene>
    <name evidence="1" type="ORF">EWB00_004146</name>
</gene>
<dbReference type="EMBL" id="SKCS01000275">
    <property type="protein sequence ID" value="TNN12006.1"/>
    <property type="molecule type" value="Genomic_DNA"/>
</dbReference>
<dbReference type="OrthoDB" id="360653at2759"/>
<name>A0A4Z2D6C8_SCHJA</name>
<keyword evidence="2" id="KW-1185">Reference proteome</keyword>
<dbReference type="AlphaFoldDB" id="A0A4Z2D6C8"/>